<evidence type="ECO:0000256" key="5">
    <source>
        <dbReference type="PIRSR" id="PIRSR009283-1"/>
    </source>
</evidence>
<dbReference type="RefSeq" id="WP_235293947.1">
    <property type="nucleotide sequence ID" value="NZ_BSOH01000010.1"/>
</dbReference>
<keyword evidence="7" id="KW-0560">Oxidoreductase</keyword>
<keyword evidence="3" id="KW-0677">Repeat</keyword>
<dbReference type="CDD" id="cd07250">
    <property type="entry name" value="HPPD_C_like"/>
    <property type="match status" value="1"/>
</dbReference>
<feature type="domain" description="VOC" evidence="6">
    <location>
        <begin position="179"/>
        <end position="333"/>
    </location>
</feature>
<evidence type="ECO:0000256" key="2">
    <source>
        <dbReference type="ARBA" id="ARBA00022723"/>
    </source>
</evidence>
<dbReference type="SUPFAM" id="SSF54593">
    <property type="entry name" value="Glyoxalase/Bleomycin resistance protein/Dihydroxybiphenyl dioxygenase"/>
    <property type="match status" value="1"/>
</dbReference>
<dbReference type="InterPro" id="IPR041736">
    <property type="entry name" value="4OHPhenylPyrv_dOase_N"/>
</dbReference>
<dbReference type="Proteomes" id="UP001156666">
    <property type="component" value="Unassembled WGS sequence"/>
</dbReference>
<dbReference type="EMBL" id="BSOH01000010">
    <property type="protein sequence ID" value="GLR17178.1"/>
    <property type="molecule type" value="Genomic_DNA"/>
</dbReference>
<keyword evidence="2 5" id="KW-0479">Metal-binding</keyword>
<dbReference type="InterPro" id="IPR029068">
    <property type="entry name" value="Glyas_Bleomycin-R_OHBP_Dase"/>
</dbReference>
<dbReference type="FunFam" id="3.10.180.10:FF:000001">
    <property type="entry name" value="4-hydroxyphenylpyruvate dioxygenase"/>
    <property type="match status" value="1"/>
</dbReference>
<dbReference type="InterPro" id="IPR041735">
    <property type="entry name" value="4OHPhenylPyrv_dOase_C"/>
</dbReference>
<dbReference type="NCBIfam" id="TIGR01263">
    <property type="entry name" value="4HPPD"/>
    <property type="match status" value="1"/>
</dbReference>
<dbReference type="GO" id="GO:0006572">
    <property type="term" value="P:L-tyrosine catabolic process"/>
    <property type="evidence" value="ECO:0007669"/>
    <property type="project" value="TreeGrafter"/>
</dbReference>
<feature type="binding site" evidence="5">
    <location>
        <position position="265"/>
    </location>
    <ligand>
        <name>Fe cation</name>
        <dbReference type="ChEBI" id="CHEBI:24875"/>
    </ligand>
</feature>
<comment type="cofactor">
    <cofactor evidence="5">
        <name>Fe cation</name>
        <dbReference type="ChEBI" id="CHEBI:24875"/>
    </cofactor>
    <text evidence="5">Binds 1 Fe cation per subunit.</text>
</comment>
<dbReference type="GO" id="GO:0046872">
    <property type="term" value="F:metal ion binding"/>
    <property type="evidence" value="ECO:0007669"/>
    <property type="project" value="UniProtKB-KW"/>
</dbReference>
<accession>A0AA37SS48</accession>
<reference evidence="7" key="2">
    <citation type="submission" date="2023-01" db="EMBL/GenBank/DDBJ databases">
        <title>Draft genome sequence of Portibacter lacus strain NBRC 108769.</title>
        <authorList>
            <person name="Sun Q."/>
            <person name="Mori K."/>
        </authorList>
    </citation>
    <scope>NUCLEOTIDE SEQUENCE</scope>
    <source>
        <strain evidence="7">NBRC 108769</strain>
    </source>
</reference>
<proteinExistence type="inferred from homology"/>
<reference evidence="7" key="1">
    <citation type="journal article" date="2014" name="Int. J. Syst. Evol. Microbiol.">
        <title>Complete genome sequence of Corynebacterium casei LMG S-19264T (=DSM 44701T), isolated from a smear-ripened cheese.</title>
        <authorList>
            <consortium name="US DOE Joint Genome Institute (JGI-PGF)"/>
            <person name="Walter F."/>
            <person name="Albersmeier A."/>
            <person name="Kalinowski J."/>
            <person name="Ruckert C."/>
        </authorList>
    </citation>
    <scope>NUCLEOTIDE SEQUENCE</scope>
    <source>
        <strain evidence="7">NBRC 108769</strain>
    </source>
</reference>
<dbReference type="CDD" id="cd08342">
    <property type="entry name" value="HPPD_N_like"/>
    <property type="match status" value="1"/>
</dbReference>
<name>A0AA37SS48_9BACT</name>
<evidence type="ECO:0000256" key="3">
    <source>
        <dbReference type="ARBA" id="ARBA00022737"/>
    </source>
</evidence>
<comment type="caution">
    <text evidence="7">The sequence shown here is derived from an EMBL/GenBank/DDBJ whole genome shotgun (WGS) entry which is preliminary data.</text>
</comment>
<dbReference type="Pfam" id="PF14696">
    <property type="entry name" value="Glyoxalase_5"/>
    <property type="match status" value="1"/>
</dbReference>
<evidence type="ECO:0000259" key="6">
    <source>
        <dbReference type="PROSITE" id="PS51819"/>
    </source>
</evidence>
<dbReference type="InterPro" id="IPR037523">
    <property type="entry name" value="VOC_core"/>
</dbReference>
<dbReference type="GO" id="GO:0003868">
    <property type="term" value="F:4-hydroxyphenylpyruvate dioxygenase activity"/>
    <property type="evidence" value="ECO:0007669"/>
    <property type="project" value="InterPro"/>
</dbReference>
<gene>
    <name evidence="7" type="primary">hppD</name>
    <name evidence="7" type="ORF">GCM10007940_17930</name>
</gene>
<dbReference type="PANTHER" id="PTHR11959">
    <property type="entry name" value="4-HYDROXYPHENYLPYRUVATE DIOXYGENASE"/>
    <property type="match status" value="1"/>
</dbReference>
<dbReference type="AlphaFoldDB" id="A0AA37SS48"/>
<dbReference type="InterPro" id="IPR005956">
    <property type="entry name" value="4OHPhenylPyrv_dOase"/>
</dbReference>
<feature type="binding site" evidence="5">
    <location>
        <position position="344"/>
    </location>
    <ligand>
        <name>Fe cation</name>
        <dbReference type="ChEBI" id="CHEBI:24875"/>
    </ligand>
</feature>
<comment type="similarity">
    <text evidence="1">Belongs to the 4HPPD family.</text>
</comment>
<dbReference type="PROSITE" id="PS51819">
    <property type="entry name" value="VOC"/>
    <property type="match status" value="2"/>
</dbReference>
<keyword evidence="8" id="KW-1185">Reference proteome</keyword>
<sequence length="376" mass="42383">MKSTVITEADKLKSEEFMPLLGTDYVEFYVSNSKQAAHFYKTAMGFNSLAYSGLETGNKVTESYVVYQDKIKFVFTSPLKGNSEIGKQIDKHGDGVKTIALWVEDATQAYEEAIGRGAKSFFEPMIEKDDHGQVIRAGIHTYGDVVHVFVERKNYNGVFLPGFRAWNSDFKVTSVGLKFVDHMVGNVEEGQMNEWVKFYEEVLGFKQILSFDDNDISTEFTALMSKVMSNGNGRIKFPINEPAPGLKKSQVDEYLEFYNGAGVQHIAVATDDIIKTVTKLKSRGIEFLKVPQTYYDVLSERVGKIDEDISALAELGILVDRDEEGYLLQIFTKTVQARPTMFFEIIQRKGANSFGKGNFKALFEALEREQELRGTL</sequence>
<dbReference type="PIRSF" id="PIRSF009283">
    <property type="entry name" value="HPP_dOase"/>
    <property type="match status" value="1"/>
</dbReference>
<evidence type="ECO:0000313" key="8">
    <source>
        <dbReference type="Proteomes" id="UP001156666"/>
    </source>
</evidence>
<protein>
    <submittedName>
        <fullName evidence="7">4-hydroxyphenylpyruvate dioxygenase</fullName>
    </submittedName>
</protein>
<feature type="binding site" evidence="5">
    <location>
        <position position="182"/>
    </location>
    <ligand>
        <name>Fe cation</name>
        <dbReference type="ChEBI" id="CHEBI:24875"/>
    </ligand>
</feature>
<feature type="domain" description="VOC" evidence="6">
    <location>
        <begin position="22"/>
        <end position="152"/>
    </location>
</feature>
<dbReference type="InterPro" id="IPR004360">
    <property type="entry name" value="Glyas_Fos-R_dOase_dom"/>
</dbReference>
<keyword evidence="4 5" id="KW-0408">Iron</keyword>
<keyword evidence="7" id="KW-0223">Dioxygenase</keyword>
<dbReference type="PANTHER" id="PTHR11959:SF1">
    <property type="entry name" value="4-HYDROXYPHENYLPYRUVATE DIOXYGENASE"/>
    <property type="match status" value="1"/>
</dbReference>
<dbReference type="Gene3D" id="3.10.180.10">
    <property type="entry name" value="2,3-Dihydroxybiphenyl 1,2-Dioxygenase, domain 1"/>
    <property type="match status" value="2"/>
</dbReference>
<evidence type="ECO:0000256" key="4">
    <source>
        <dbReference type="ARBA" id="ARBA00023004"/>
    </source>
</evidence>
<dbReference type="Pfam" id="PF00903">
    <property type="entry name" value="Glyoxalase"/>
    <property type="match status" value="1"/>
</dbReference>
<evidence type="ECO:0000256" key="1">
    <source>
        <dbReference type="ARBA" id="ARBA00005877"/>
    </source>
</evidence>
<evidence type="ECO:0000313" key="7">
    <source>
        <dbReference type="EMBL" id="GLR17178.1"/>
    </source>
</evidence>
<organism evidence="7 8">
    <name type="scientific">Portibacter lacus</name>
    <dbReference type="NCBI Taxonomy" id="1099794"/>
    <lineage>
        <taxon>Bacteria</taxon>
        <taxon>Pseudomonadati</taxon>
        <taxon>Bacteroidota</taxon>
        <taxon>Saprospiria</taxon>
        <taxon>Saprospirales</taxon>
        <taxon>Haliscomenobacteraceae</taxon>
        <taxon>Portibacter</taxon>
    </lineage>
</organism>